<name>B4S938_PROA2</name>
<reference evidence="1" key="1">
    <citation type="submission" date="2008-06" db="EMBL/GenBank/DDBJ databases">
        <title>Complete sequence of chromosome of Prosthecochloris aestuarii DSM 271.</title>
        <authorList>
            <consortium name="US DOE Joint Genome Institute"/>
            <person name="Lucas S."/>
            <person name="Copeland A."/>
            <person name="Lapidus A."/>
            <person name="Glavina del Rio T."/>
            <person name="Dalin E."/>
            <person name="Tice H."/>
            <person name="Bruce D."/>
            <person name="Goodwin L."/>
            <person name="Pitluck S."/>
            <person name="Schmutz J."/>
            <person name="Larimer F."/>
            <person name="Land M."/>
            <person name="Hauser L."/>
            <person name="Kyrpides N."/>
            <person name="Anderson I."/>
            <person name="Liu Z."/>
            <person name="Li T."/>
            <person name="Zhao F."/>
            <person name="Overmann J."/>
            <person name="Bryant D.A."/>
            <person name="Richardson P."/>
        </authorList>
    </citation>
    <scope>NUCLEOTIDE SEQUENCE [LARGE SCALE GENOMIC DNA]</scope>
    <source>
        <strain evidence="1">DSM 271</strain>
    </source>
</reference>
<dbReference type="EMBL" id="CP001108">
    <property type="protein sequence ID" value="ACF45070.1"/>
    <property type="molecule type" value="Genomic_DNA"/>
</dbReference>
<dbReference type="AlphaFoldDB" id="B4S938"/>
<dbReference type="HOGENOM" id="CLU_160523_3_2_10"/>
<dbReference type="STRING" id="290512.Paes_0004"/>
<dbReference type="InterPro" id="IPR007922">
    <property type="entry name" value="DciA-like"/>
</dbReference>
<accession>B4S938</accession>
<organism evidence="1 2">
    <name type="scientific">Prosthecochloris aestuarii (strain DSM 271 / SK 413)</name>
    <dbReference type="NCBI Taxonomy" id="290512"/>
    <lineage>
        <taxon>Bacteria</taxon>
        <taxon>Pseudomonadati</taxon>
        <taxon>Chlorobiota</taxon>
        <taxon>Chlorobiia</taxon>
        <taxon>Chlorobiales</taxon>
        <taxon>Chlorobiaceae</taxon>
        <taxon>Prosthecochloris</taxon>
    </lineage>
</organism>
<dbReference type="Pfam" id="PF05258">
    <property type="entry name" value="DciA"/>
    <property type="match status" value="1"/>
</dbReference>
<dbReference type="PANTHER" id="PTHR36456">
    <property type="entry name" value="UPF0232 PROTEIN SCO3875"/>
    <property type="match status" value="1"/>
</dbReference>
<evidence type="ECO:0000313" key="1">
    <source>
        <dbReference type="EMBL" id="ACF45070.1"/>
    </source>
</evidence>
<protein>
    <recommendedName>
        <fullName evidence="3">DUF721 domain-containing protein</fullName>
    </recommendedName>
</protein>
<dbReference type="Proteomes" id="UP000002725">
    <property type="component" value="Chromosome"/>
</dbReference>
<dbReference type="KEGG" id="paa:Paes_0004"/>
<dbReference type="RefSeq" id="WP_012504607.1">
    <property type="nucleotide sequence ID" value="NC_011059.1"/>
</dbReference>
<keyword evidence="2" id="KW-1185">Reference proteome</keyword>
<proteinExistence type="predicted"/>
<dbReference type="PANTHER" id="PTHR36456:SF1">
    <property type="entry name" value="UPF0232 PROTEIN SCO3875"/>
    <property type="match status" value="1"/>
</dbReference>
<sequence>MSKRSPRKLDAIVHEICHDLGMDEAYEQHRTIKAWPEVVGESIARVSKVRHCKDGVLYVRISNPSWRNELHFQKRSVIDKLNKFIGKELVRDIVFQ</sequence>
<gene>
    <name evidence="1" type="ordered locus">Paes_0004</name>
</gene>
<dbReference type="eggNOG" id="COG5512">
    <property type="taxonomic scope" value="Bacteria"/>
</dbReference>
<evidence type="ECO:0008006" key="3">
    <source>
        <dbReference type="Google" id="ProtNLM"/>
    </source>
</evidence>
<evidence type="ECO:0000313" key="2">
    <source>
        <dbReference type="Proteomes" id="UP000002725"/>
    </source>
</evidence>